<evidence type="ECO:0000313" key="4">
    <source>
        <dbReference type="Proteomes" id="UP000037737"/>
    </source>
</evidence>
<dbReference type="OrthoDB" id="5126451at2"/>
<dbReference type="GO" id="GO:0004519">
    <property type="term" value="F:endonuclease activity"/>
    <property type="evidence" value="ECO:0007669"/>
    <property type="project" value="UniProtKB-KW"/>
</dbReference>
<name>A0A0M8MN80_9MICO</name>
<keyword evidence="3" id="KW-0255">Endonuclease</keyword>
<keyword evidence="3" id="KW-0378">Hydrolase</keyword>
<dbReference type="EMBL" id="LAVO01000012">
    <property type="protein sequence ID" value="KOS10231.1"/>
    <property type="molecule type" value="Genomic_DNA"/>
</dbReference>
<evidence type="ECO:0000256" key="1">
    <source>
        <dbReference type="SAM" id="Phobius"/>
    </source>
</evidence>
<dbReference type="KEGG" id="mcw:A8L33_06365"/>
<comment type="caution">
    <text evidence="3">The sequence shown here is derived from an EMBL/GenBank/DDBJ whole genome shotgun (WGS) entry which is preliminary data.</text>
</comment>
<keyword evidence="4" id="KW-1185">Reference proteome</keyword>
<accession>A0A0M8MN80</accession>
<dbReference type="PATRIC" id="fig|84292.3.peg.2463"/>
<gene>
    <name evidence="3" type="ORF">XI38_12125</name>
</gene>
<dbReference type="AlphaFoldDB" id="A0A0M8MN80"/>
<organism evidence="3 4">
    <name type="scientific">Microbacterium aurantiacum</name>
    <dbReference type="NCBI Taxonomy" id="162393"/>
    <lineage>
        <taxon>Bacteria</taxon>
        <taxon>Bacillati</taxon>
        <taxon>Actinomycetota</taxon>
        <taxon>Actinomycetes</taxon>
        <taxon>Micrococcales</taxon>
        <taxon>Microbacteriaceae</taxon>
        <taxon>Microbacterium</taxon>
    </lineage>
</organism>
<keyword evidence="1" id="KW-0812">Transmembrane</keyword>
<keyword evidence="1" id="KW-1133">Transmembrane helix</keyword>
<proteinExistence type="predicted"/>
<feature type="domain" description="DUF6286" evidence="2">
    <location>
        <begin position="82"/>
        <end position="189"/>
    </location>
</feature>
<sequence length="198" mass="20966">MSSPVLRRVVRRETHSPRTVAMIVAVIVVILALVYVGTEIVLSVLGQPALLLGPAAAFTGVVGLPTDVPAGISIAAGVVMALIGLILIVLAVKPGRLPKHALTPAGDAREDRAIVADNGVIAASVAQRISENTGLMRDQVRVGVAHRRVDVTVIPGFGEQIDRDEIRRVTDAELQSYGLAPAVRTSVRVEQKKEEVVR</sequence>
<feature type="transmembrane region" description="Helical" evidence="1">
    <location>
        <begin position="20"/>
        <end position="42"/>
    </location>
</feature>
<feature type="transmembrane region" description="Helical" evidence="1">
    <location>
        <begin position="72"/>
        <end position="92"/>
    </location>
</feature>
<dbReference type="InterPro" id="IPR046253">
    <property type="entry name" value="DUF6286"/>
</dbReference>
<keyword evidence="1" id="KW-0472">Membrane</keyword>
<evidence type="ECO:0000259" key="2">
    <source>
        <dbReference type="Pfam" id="PF19803"/>
    </source>
</evidence>
<protein>
    <submittedName>
        <fullName evidence="3">DNA/RNA endonuclease G, NUC1</fullName>
    </submittedName>
</protein>
<dbReference type="Proteomes" id="UP000037737">
    <property type="component" value="Unassembled WGS sequence"/>
</dbReference>
<evidence type="ECO:0000313" key="3">
    <source>
        <dbReference type="EMBL" id="KOS10231.1"/>
    </source>
</evidence>
<reference evidence="3" key="1">
    <citation type="submission" date="2015-04" db="EMBL/GenBank/DDBJ databases">
        <title>Complete genome sequence of Microbacterium chocolatum SIT 101, a bacterium enantioselectively hydrolyzing mesomeric diesters.</title>
        <authorList>
            <person name="Li X."/>
            <person name="Xu Y."/>
        </authorList>
    </citation>
    <scope>NUCLEOTIDE SEQUENCE [LARGE SCALE GENOMIC DNA]</scope>
    <source>
        <strain evidence="3">SIT 101</strain>
    </source>
</reference>
<keyword evidence="3" id="KW-0540">Nuclease</keyword>
<dbReference type="Pfam" id="PF19803">
    <property type="entry name" value="DUF6286"/>
    <property type="match status" value="1"/>
</dbReference>